<protein>
    <submittedName>
        <fullName evidence="3">Uncharacterized protein</fullName>
    </submittedName>
</protein>
<dbReference type="InterPro" id="IPR029445">
    <property type="entry name" value="INTS5_N"/>
</dbReference>
<evidence type="ECO:0000259" key="1">
    <source>
        <dbReference type="Pfam" id="PF14837"/>
    </source>
</evidence>
<dbReference type="Pfam" id="PF14837">
    <property type="entry name" value="INTS5_N"/>
    <property type="match status" value="1"/>
</dbReference>
<dbReference type="PANTHER" id="PTHR31697:SF2">
    <property type="entry name" value="INTEGRATOR COMPLEX SUBUNIT 5"/>
    <property type="match status" value="1"/>
</dbReference>
<accession>A0ABN8NI40</accession>
<reference evidence="3 4" key="1">
    <citation type="submission" date="2022-05" db="EMBL/GenBank/DDBJ databases">
        <authorList>
            <consortium name="Genoscope - CEA"/>
            <person name="William W."/>
        </authorList>
    </citation>
    <scope>NUCLEOTIDE SEQUENCE [LARGE SCALE GENOMIC DNA]</scope>
</reference>
<feature type="domain" description="Integrator complex subunit 5 C-terminal" evidence="2">
    <location>
        <begin position="242"/>
        <end position="947"/>
    </location>
</feature>
<evidence type="ECO:0000313" key="3">
    <source>
        <dbReference type="EMBL" id="CAH3110067.1"/>
    </source>
</evidence>
<organism evidence="3 4">
    <name type="scientific">Porites lobata</name>
    <dbReference type="NCBI Taxonomy" id="104759"/>
    <lineage>
        <taxon>Eukaryota</taxon>
        <taxon>Metazoa</taxon>
        <taxon>Cnidaria</taxon>
        <taxon>Anthozoa</taxon>
        <taxon>Hexacorallia</taxon>
        <taxon>Scleractinia</taxon>
        <taxon>Fungiina</taxon>
        <taxon>Poritidae</taxon>
        <taxon>Porites</taxon>
    </lineage>
</organism>
<dbReference type="EMBL" id="CALNXK010000022">
    <property type="protein sequence ID" value="CAH3110067.1"/>
    <property type="molecule type" value="Genomic_DNA"/>
</dbReference>
<dbReference type="InterPro" id="IPR040316">
    <property type="entry name" value="INTS5"/>
</dbReference>
<sequence length="1275" mass="143483">MADKVAEESKNLKLQLQSFLSGKDESGQVLSSVEKAQCAIVLLHSLPCARHAVLEQLCEVFHEAVQKYMVELERQALSGITGYPDVLEPELLSALQNVSEVVCRFVDNNPSAWAPLICQWSLNLLGQVVTKNNGRRGVSITMSLSEGLHKWMLFPAVQRLMDIAVHCSSKLVGHGQADVCVQCLLQIAMNSSPHLDWVVAHIGSHFHEVFIPKLLSTALKEYTASQAPAGWSGDSSVMTPTMVQVLTYLSLQHSHGINSNLLALFHKSISSSSKSNMETDEQLATLPFLLHIATLSPNLLKGTITEFLEILTPDVFVLLLEQSRKRDEKKMSLVLSVVDVIVKTGEGALEVFQLLLENCQEPENKGDLSISVIAISMAKIIMMMVQLLLNRLQEIALHRHSLFHRNSAVSSLDASKTENEFLAAMTCHSPQLCQGLLTSTGSKISNIFRMLVILAIHNGQSSAVASLTQIILRSRNPKTLQLFVQLHSEVELYHSHLLDHVLKSCVSFIKSPAATADSNKILGVLSNFYQLMFVQKDIHLLFRSNLSLSLQKHHSVFVNLLLHPNMDVSLKALEFILSFNKTLPDKVSNVMKLCRNCVGLFYKLLHKLSNQSGNITDTVKSIKLSRKMFVLLSKDDRCRFYLLRLLVEGVLQKEHVPLFGGILPDEPSDSDTDLTKIKVSLLERNRNPHISSHLPLTPSSVFFSGIVGDIAKSNRTNRLDTAELQAWLQTSQVFTDVVFTLCCTYDQDDDLDHANLTLHYKYVDSLALLIMELVCPDVVPISFDWPDDESLKFTVERDLRIKKTFDENPILWSLISIVARGVSSLSKCSPLVSSLLATIMSSWEVYRGASIDQSSLRFKVTCFITDIMTKASWLPPPLSRVGAVFGLLKPKEIYSLLFTIYPLYKEFPPPSSAMTAEATRQRWQQGAAFKTQKEVVKAIFVNNIETLGHHYARVFDESCYSVLTVGLSGATLETFGTSIPEMALNYLVVFCGIALAVNRPSDAKLSNDDKKPPSEIESLRQIVGALSRQVMLQQLFVEERIRSDGDSGVKQLRLGSEGTRNYYAETHGTPRRLMAIHEHANNIRTVGLGEFIGVLNGVEFRTRHNDYRLYMPSKTSKDYHATEPIPFPQVPPEVKSKASVDEQIVEMREWFKAWKSQDYSVRDYRKYFKPVLCYLEGAWTTATKDIDEPFESDRHFIDAKSWFDLQEKIRFTSYTGRKSNLENYSFLPTTIIDIINGTIPAFAQWNYRILCHPLSRDVPLNRFRVVDEFHTRLPY</sequence>
<evidence type="ECO:0000313" key="4">
    <source>
        <dbReference type="Proteomes" id="UP001159405"/>
    </source>
</evidence>
<keyword evidence="4" id="KW-1185">Reference proteome</keyword>
<gene>
    <name evidence="3" type="ORF">PLOB_00018659</name>
</gene>
<proteinExistence type="predicted"/>
<dbReference type="PANTHER" id="PTHR31697">
    <property type="entry name" value="INTEGRATOR COMPLEX SUBUNIT 5"/>
    <property type="match status" value="1"/>
</dbReference>
<dbReference type="Pfam" id="PF14838">
    <property type="entry name" value="INTS5_C"/>
    <property type="match status" value="1"/>
</dbReference>
<name>A0ABN8NI40_9CNID</name>
<dbReference type="Proteomes" id="UP001159405">
    <property type="component" value="Unassembled WGS sequence"/>
</dbReference>
<feature type="domain" description="Integrator complex subunit 5 N-terminal" evidence="1">
    <location>
        <begin position="11"/>
        <end position="223"/>
    </location>
</feature>
<dbReference type="InterPro" id="IPR029444">
    <property type="entry name" value="INTS5_C"/>
</dbReference>
<comment type="caution">
    <text evidence="3">The sequence shown here is derived from an EMBL/GenBank/DDBJ whole genome shotgun (WGS) entry which is preliminary data.</text>
</comment>
<evidence type="ECO:0000259" key="2">
    <source>
        <dbReference type="Pfam" id="PF14838"/>
    </source>
</evidence>